<accession>A0A7S3ACM2</accession>
<dbReference type="EMBL" id="HBHW01045569">
    <property type="protein sequence ID" value="CAE0067336.1"/>
    <property type="molecule type" value="Transcribed_RNA"/>
</dbReference>
<comment type="similarity">
    <text evidence="1">Belongs to the SNF7 family.</text>
</comment>
<name>A0A7S3ACM2_9RHOD</name>
<dbReference type="Gene3D" id="6.10.250.1710">
    <property type="match status" value="1"/>
</dbReference>
<dbReference type="GO" id="GO:0032511">
    <property type="term" value="P:late endosome to vacuole transport via multivesicular body sorting pathway"/>
    <property type="evidence" value="ECO:0007669"/>
    <property type="project" value="TreeGrafter"/>
</dbReference>
<protein>
    <recommendedName>
        <fullName evidence="6">Charged multivesicular body protein 5</fullName>
    </recommendedName>
</protein>
<feature type="coiled-coil region" evidence="3">
    <location>
        <begin position="110"/>
        <end position="152"/>
    </location>
</feature>
<reference evidence="5" key="1">
    <citation type="submission" date="2021-01" db="EMBL/GenBank/DDBJ databases">
        <authorList>
            <person name="Corre E."/>
            <person name="Pelletier E."/>
            <person name="Niang G."/>
            <person name="Scheremetjew M."/>
            <person name="Finn R."/>
            <person name="Kale V."/>
            <person name="Holt S."/>
            <person name="Cochrane G."/>
            <person name="Meng A."/>
            <person name="Brown T."/>
            <person name="Cohen L."/>
        </authorList>
    </citation>
    <scope>NUCLEOTIDE SEQUENCE</scope>
    <source>
        <strain evidence="5">CCMP 769</strain>
    </source>
</reference>
<sequence>MVLGKQKEVPANFYAQVPAPAAPGPNVSSVQHNLDVRIATLTEKIKKCDMELARQKQELKQCKKDSAQYNMARQRASRMLKQKRTLEMQLDQSFKQQMNVDAVSMAVEQMKEAKDTISIMESTNKQLAKELNKVDLDKAENLQDDLEDILNQTNYISETLGRDYTVDGVDEEDLEAELDGIEEDLFLNTGTEVPMTKAVPGQYAGAAVPQAGYSEQMPDASSAYKTTGQ</sequence>
<proteinExistence type="inferred from homology"/>
<gene>
    <name evidence="5" type="ORF">RMAR00112_LOCUS35414</name>
</gene>
<dbReference type="PANTHER" id="PTHR22761:SF12">
    <property type="entry name" value="CHARGED MULTIVESICULAR BODY PROTEIN 5"/>
    <property type="match status" value="1"/>
</dbReference>
<feature type="region of interest" description="Disordered" evidence="4">
    <location>
        <begin position="210"/>
        <end position="229"/>
    </location>
</feature>
<dbReference type="GO" id="GO:0006900">
    <property type="term" value="P:vesicle budding from membrane"/>
    <property type="evidence" value="ECO:0007669"/>
    <property type="project" value="TreeGrafter"/>
</dbReference>
<dbReference type="InterPro" id="IPR005024">
    <property type="entry name" value="Snf7_fam"/>
</dbReference>
<evidence type="ECO:0000313" key="5">
    <source>
        <dbReference type="EMBL" id="CAE0067336.1"/>
    </source>
</evidence>
<dbReference type="AlphaFoldDB" id="A0A7S3ACM2"/>
<keyword evidence="2 3" id="KW-0175">Coiled coil</keyword>
<evidence type="ECO:0000256" key="3">
    <source>
        <dbReference type="SAM" id="Coils"/>
    </source>
</evidence>
<feature type="coiled-coil region" evidence="3">
    <location>
        <begin position="38"/>
        <end position="72"/>
    </location>
</feature>
<evidence type="ECO:0000256" key="4">
    <source>
        <dbReference type="SAM" id="MobiDB-lite"/>
    </source>
</evidence>
<organism evidence="5">
    <name type="scientific">Rhodosorus marinus</name>
    <dbReference type="NCBI Taxonomy" id="101924"/>
    <lineage>
        <taxon>Eukaryota</taxon>
        <taxon>Rhodophyta</taxon>
        <taxon>Stylonematophyceae</taxon>
        <taxon>Stylonematales</taxon>
        <taxon>Stylonemataceae</taxon>
        <taxon>Rhodosorus</taxon>
    </lineage>
</organism>
<evidence type="ECO:0008006" key="6">
    <source>
        <dbReference type="Google" id="ProtNLM"/>
    </source>
</evidence>
<evidence type="ECO:0000256" key="2">
    <source>
        <dbReference type="ARBA" id="ARBA00023054"/>
    </source>
</evidence>
<dbReference type="Pfam" id="PF03357">
    <property type="entry name" value="Snf7"/>
    <property type="match status" value="1"/>
</dbReference>
<dbReference type="PANTHER" id="PTHR22761">
    <property type="entry name" value="CHARGED MULTIVESICULAR BODY PROTEIN"/>
    <property type="match status" value="1"/>
</dbReference>
<evidence type="ECO:0000256" key="1">
    <source>
        <dbReference type="ARBA" id="ARBA00006190"/>
    </source>
</evidence>
<dbReference type="GO" id="GO:0005771">
    <property type="term" value="C:multivesicular body"/>
    <property type="evidence" value="ECO:0007669"/>
    <property type="project" value="TreeGrafter"/>
</dbReference>